<evidence type="ECO:0008006" key="5">
    <source>
        <dbReference type="Google" id="ProtNLM"/>
    </source>
</evidence>
<evidence type="ECO:0000313" key="4">
    <source>
        <dbReference type="Proteomes" id="UP000006727"/>
    </source>
</evidence>
<keyword evidence="1" id="KW-0732">Signal</keyword>
<reference evidence="2 4" key="1">
    <citation type="journal article" date="2008" name="Science">
        <title>The Physcomitrella genome reveals evolutionary insights into the conquest of land by plants.</title>
        <authorList>
            <person name="Rensing S."/>
            <person name="Lang D."/>
            <person name="Zimmer A."/>
            <person name="Terry A."/>
            <person name="Salamov A."/>
            <person name="Shapiro H."/>
            <person name="Nishiyama T."/>
            <person name="Perroud P.-F."/>
            <person name="Lindquist E."/>
            <person name="Kamisugi Y."/>
            <person name="Tanahashi T."/>
            <person name="Sakakibara K."/>
            <person name="Fujita T."/>
            <person name="Oishi K."/>
            <person name="Shin-I T."/>
            <person name="Kuroki Y."/>
            <person name="Toyoda A."/>
            <person name="Suzuki Y."/>
            <person name="Hashimoto A."/>
            <person name="Yamaguchi K."/>
            <person name="Sugano A."/>
            <person name="Kohara Y."/>
            <person name="Fujiyama A."/>
            <person name="Anterola A."/>
            <person name="Aoki S."/>
            <person name="Ashton N."/>
            <person name="Barbazuk W.B."/>
            <person name="Barker E."/>
            <person name="Bennetzen J."/>
            <person name="Bezanilla M."/>
            <person name="Blankenship R."/>
            <person name="Cho S.H."/>
            <person name="Dutcher S."/>
            <person name="Estelle M."/>
            <person name="Fawcett J.A."/>
            <person name="Gundlach H."/>
            <person name="Hanada K."/>
            <person name="Heyl A."/>
            <person name="Hicks K.A."/>
            <person name="Hugh J."/>
            <person name="Lohr M."/>
            <person name="Mayer K."/>
            <person name="Melkozernov A."/>
            <person name="Murata T."/>
            <person name="Nelson D."/>
            <person name="Pils B."/>
            <person name="Prigge M."/>
            <person name="Reiss B."/>
            <person name="Renner T."/>
            <person name="Rombauts S."/>
            <person name="Rushton P."/>
            <person name="Sanderfoot A."/>
            <person name="Schween G."/>
            <person name="Shiu S.-H."/>
            <person name="Stueber K."/>
            <person name="Theodoulou F.L."/>
            <person name="Tu H."/>
            <person name="Van de Peer Y."/>
            <person name="Verrier P.J."/>
            <person name="Waters E."/>
            <person name="Wood A."/>
            <person name="Yang L."/>
            <person name="Cove D."/>
            <person name="Cuming A."/>
            <person name="Hasebe M."/>
            <person name="Lucas S."/>
            <person name="Mishler D.B."/>
            <person name="Reski R."/>
            <person name="Grigoriev I."/>
            <person name="Quatrano R.S."/>
            <person name="Boore J.L."/>
        </authorList>
    </citation>
    <scope>NUCLEOTIDE SEQUENCE [LARGE SCALE GENOMIC DNA]</scope>
    <source>
        <strain evidence="3 4">cv. Gransden 2004</strain>
    </source>
</reference>
<sequence>MPSTISPVQLHWLGRRLALLLALNKLVTADAISMHDSRSGFISGVVLRGQVSSAVASSRAPGALRKKALHMVKLLFCPYISKQCTPHYEMHRQKYTILYLTTLGRFSPNACGFSCEPL</sequence>
<evidence type="ECO:0000313" key="3">
    <source>
        <dbReference type="EnsemblPlants" id="PAC:32904311.CDS.1"/>
    </source>
</evidence>
<organism evidence="2">
    <name type="scientific">Physcomitrium patens</name>
    <name type="common">Spreading-leaved earth moss</name>
    <name type="synonym">Physcomitrella patens</name>
    <dbReference type="NCBI Taxonomy" id="3218"/>
    <lineage>
        <taxon>Eukaryota</taxon>
        <taxon>Viridiplantae</taxon>
        <taxon>Streptophyta</taxon>
        <taxon>Embryophyta</taxon>
        <taxon>Bryophyta</taxon>
        <taxon>Bryophytina</taxon>
        <taxon>Bryopsida</taxon>
        <taxon>Funariidae</taxon>
        <taxon>Funariales</taxon>
        <taxon>Funariaceae</taxon>
        <taxon>Physcomitrium</taxon>
    </lineage>
</organism>
<reference evidence="2 4" key="2">
    <citation type="journal article" date="2018" name="Plant J.">
        <title>The Physcomitrella patens chromosome-scale assembly reveals moss genome structure and evolution.</title>
        <authorList>
            <person name="Lang D."/>
            <person name="Ullrich K.K."/>
            <person name="Murat F."/>
            <person name="Fuchs J."/>
            <person name="Jenkins J."/>
            <person name="Haas F.B."/>
            <person name="Piednoel M."/>
            <person name="Gundlach H."/>
            <person name="Van Bel M."/>
            <person name="Meyberg R."/>
            <person name="Vives C."/>
            <person name="Morata J."/>
            <person name="Symeonidi A."/>
            <person name="Hiss M."/>
            <person name="Muchero W."/>
            <person name="Kamisugi Y."/>
            <person name="Saleh O."/>
            <person name="Blanc G."/>
            <person name="Decker E.L."/>
            <person name="van Gessel N."/>
            <person name="Grimwood J."/>
            <person name="Hayes R.D."/>
            <person name="Graham S.W."/>
            <person name="Gunter L.E."/>
            <person name="McDaniel S.F."/>
            <person name="Hoernstein S.N.W."/>
            <person name="Larsson A."/>
            <person name="Li F.W."/>
            <person name="Perroud P.F."/>
            <person name="Phillips J."/>
            <person name="Ranjan P."/>
            <person name="Rokshar D.S."/>
            <person name="Rothfels C.J."/>
            <person name="Schneider L."/>
            <person name="Shu S."/>
            <person name="Stevenson D.W."/>
            <person name="Thummler F."/>
            <person name="Tillich M."/>
            <person name="Villarreal Aguilar J.C."/>
            <person name="Widiez T."/>
            <person name="Wong G.K."/>
            <person name="Wymore A."/>
            <person name="Zhang Y."/>
            <person name="Zimmer A.D."/>
            <person name="Quatrano R.S."/>
            <person name="Mayer K.F.X."/>
            <person name="Goodstein D."/>
            <person name="Casacuberta J.M."/>
            <person name="Vandepoele K."/>
            <person name="Reski R."/>
            <person name="Cuming A.C."/>
            <person name="Tuskan G.A."/>
            <person name="Maumus F."/>
            <person name="Salse J."/>
            <person name="Schmutz J."/>
            <person name="Rensing S.A."/>
        </authorList>
    </citation>
    <scope>NUCLEOTIDE SEQUENCE [LARGE SCALE GENOMIC DNA]</scope>
    <source>
        <strain evidence="3 4">cv. Gransden 2004</strain>
    </source>
</reference>
<dbReference type="EMBL" id="ABEU02000022">
    <property type="protein sequence ID" value="PNR30365.1"/>
    <property type="molecule type" value="Genomic_DNA"/>
</dbReference>
<keyword evidence="4" id="KW-1185">Reference proteome</keyword>
<gene>
    <name evidence="2" type="ORF">PHYPA_026681</name>
</gene>
<evidence type="ECO:0000313" key="2">
    <source>
        <dbReference type="EMBL" id="PNR30365.1"/>
    </source>
</evidence>
<dbReference type="Proteomes" id="UP000006727">
    <property type="component" value="Chromosome 22"/>
</dbReference>
<evidence type="ECO:0000256" key="1">
    <source>
        <dbReference type="SAM" id="SignalP"/>
    </source>
</evidence>
<dbReference type="EnsemblPlants" id="Pp3c22_3916V3.2">
    <property type="protein sequence ID" value="PAC:32904312.CDS.1"/>
    <property type="gene ID" value="Pp3c22_3916"/>
</dbReference>
<dbReference type="Gramene" id="Pp3c22_3916V3.1">
    <property type="protein sequence ID" value="PAC:32904311.CDS.1"/>
    <property type="gene ID" value="Pp3c22_3916"/>
</dbReference>
<dbReference type="AlphaFoldDB" id="A0A2K1IM62"/>
<dbReference type="Gramene" id="Pp3c22_3916V3.2">
    <property type="protein sequence ID" value="PAC:32904312.CDS.1"/>
    <property type="gene ID" value="Pp3c22_3916"/>
</dbReference>
<proteinExistence type="predicted"/>
<protein>
    <recommendedName>
        <fullName evidence="5">Secreted protein</fullName>
    </recommendedName>
</protein>
<dbReference type="InParanoid" id="A0A2K1IM62"/>
<feature type="chain" id="PRO_5036042733" description="Secreted protein" evidence="1">
    <location>
        <begin position="30"/>
        <end position="118"/>
    </location>
</feature>
<dbReference type="EnsemblPlants" id="Pp3c22_3916V3.1">
    <property type="protein sequence ID" value="PAC:32904311.CDS.1"/>
    <property type="gene ID" value="Pp3c22_3916"/>
</dbReference>
<accession>A0A2K1IM62</accession>
<feature type="signal peptide" evidence="1">
    <location>
        <begin position="1"/>
        <end position="29"/>
    </location>
</feature>
<reference evidence="3" key="3">
    <citation type="submission" date="2020-12" db="UniProtKB">
        <authorList>
            <consortium name="EnsemblPlants"/>
        </authorList>
    </citation>
    <scope>IDENTIFICATION</scope>
</reference>
<name>A0A2K1IM62_PHYPA</name>